<evidence type="ECO:0000256" key="1">
    <source>
        <dbReference type="SAM" id="MobiDB-lite"/>
    </source>
</evidence>
<dbReference type="AlphaFoldDB" id="A0A6S7BQR7"/>
<keyword evidence="3" id="KW-1185">Reference proteome</keyword>
<proteinExistence type="predicted"/>
<gene>
    <name evidence="2" type="ORF">LMG28614_07010</name>
</gene>
<name>A0A6S7BQR7_9BURK</name>
<dbReference type="Proteomes" id="UP000494365">
    <property type="component" value="Unassembled WGS sequence"/>
</dbReference>
<evidence type="ECO:0000313" key="3">
    <source>
        <dbReference type="Proteomes" id="UP000494365"/>
    </source>
</evidence>
<accession>A0A6S7BQR7</accession>
<protein>
    <submittedName>
        <fullName evidence="2">Uncharacterized protein</fullName>
    </submittedName>
</protein>
<feature type="region of interest" description="Disordered" evidence="1">
    <location>
        <begin position="47"/>
        <end position="79"/>
    </location>
</feature>
<sequence length="79" mass="8808">MQERKLARTRAAEVGLLELLDRLELTLTEIPARTSICKALSDLNRRLGSTRGKPAARASRPASPRRRRSAVVESLPLFL</sequence>
<reference evidence="2 3" key="1">
    <citation type="submission" date="2020-04" db="EMBL/GenBank/DDBJ databases">
        <authorList>
            <person name="De Canck E."/>
        </authorList>
    </citation>
    <scope>NUCLEOTIDE SEQUENCE [LARGE SCALE GENOMIC DNA]</scope>
    <source>
        <strain evidence="2 3">LMG 28614</strain>
    </source>
</reference>
<organism evidence="2 3">
    <name type="scientific">Paraburkholderia ultramafica</name>
    <dbReference type="NCBI Taxonomy" id="1544867"/>
    <lineage>
        <taxon>Bacteria</taxon>
        <taxon>Pseudomonadati</taxon>
        <taxon>Pseudomonadota</taxon>
        <taxon>Betaproteobacteria</taxon>
        <taxon>Burkholderiales</taxon>
        <taxon>Burkholderiaceae</taxon>
        <taxon>Paraburkholderia</taxon>
    </lineage>
</organism>
<dbReference type="EMBL" id="CADIKK010000070">
    <property type="protein sequence ID" value="CAB3809315.1"/>
    <property type="molecule type" value="Genomic_DNA"/>
</dbReference>
<evidence type="ECO:0000313" key="2">
    <source>
        <dbReference type="EMBL" id="CAB3809315.1"/>
    </source>
</evidence>